<evidence type="ECO:0000256" key="8">
    <source>
        <dbReference type="ARBA" id="ARBA00044876"/>
    </source>
</evidence>
<comment type="catalytic activity">
    <reaction evidence="10">
        <text>L-alpha-aminoacyl-L-arginine(out) = L-alpha-aminoacyl-L-arginine(in)</text>
        <dbReference type="Rhea" id="RHEA:79367"/>
        <dbReference type="ChEBI" id="CHEBI:229968"/>
    </reaction>
</comment>
<evidence type="ECO:0000256" key="19">
    <source>
        <dbReference type="ARBA" id="ARBA00044919"/>
    </source>
</evidence>
<evidence type="ECO:0000256" key="17">
    <source>
        <dbReference type="ARBA" id="ARBA00044903"/>
    </source>
</evidence>
<accession>A0A2M9FY82</accession>
<evidence type="ECO:0000256" key="22">
    <source>
        <dbReference type="ARBA" id="ARBA00045018"/>
    </source>
</evidence>
<evidence type="ECO:0000256" key="5">
    <source>
        <dbReference type="ARBA" id="ARBA00022989"/>
    </source>
</evidence>
<dbReference type="Proteomes" id="UP000229498">
    <property type="component" value="Unassembled WGS sequence"/>
</dbReference>
<keyword evidence="7" id="KW-0458">Lysosome</keyword>
<comment type="subunit">
    <text evidence="24">Homodimer. Interacts with lysosomal protein GLMP (via lumenal domain); the interaction starts while both proteins are still in the endoplasmic reticulum and is required for stabilization of MFSD1 in lysosomes but has no direct effect on its targeting to lysosomes or transporter activity.</text>
</comment>
<dbReference type="GO" id="GO:0005765">
    <property type="term" value="C:lysosomal membrane"/>
    <property type="evidence" value="ECO:0007669"/>
    <property type="project" value="UniProtKB-SubCell"/>
</dbReference>
<evidence type="ECO:0000259" key="26">
    <source>
        <dbReference type="PROSITE" id="PS50850"/>
    </source>
</evidence>
<dbReference type="AlphaFoldDB" id="A0A2M9FY82"/>
<comment type="catalytic activity">
    <reaction evidence="12">
        <text>L-lysyl-L-alpha-amino acid(out) = L-lysyl-L-alpha-amino acid(in)</text>
        <dbReference type="Rhea" id="RHEA:79387"/>
        <dbReference type="ChEBI" id="CHEBI:229965"/>
    </reaction>
</comment>
<evidence type="ECO:0000256" key="24">
    <source>
        <dbReference type="ARBA" id="ARBA00046376"/>
    </source>
</evidence>
<gene>
    <name evidence="27" type="ORF">CVT23_17135</name>
</gene>
<evidence type="ECO:0000256" key="7">
    <source>
        <dbReference type="ARBA" id="ARBA00023228"/>
    </source>
</evidence>
<comment type="caution">
    <text evidence="27">The sequence shown here is derived from an EMBL/GenBank/DDBJ whole genome shotgun (WGS) entry which is preliminary data.</text>
</comment>
<evidence type="ECO:0000256" key="18">
    <source>
        <dbReference type="ARBA" id="ARBA00044912"/>
    </source>
</evidence>
<feature type="transmembrane region" description="Helical" evidence="25">
    <location>
        <begin position="143"/>
        <end position="165"/>
    </location>
</feature>
<evidence type="ECO:0000256" key="15">
    <source>
        <dbReference type="ARBA" id="ARBA00044899"/>
    </source>
</evidence>
<evidence type="ECO:0000256" key="16">
    <source>
        <dbReference type="ARBA" id="ARBA00044900"/>
    </source>
</evidence>
<comment type="catalytic activity">
    <reaction evidence="19">
        <text>L-alanyl-L-lysine(out) = L-alanyl-L-lysine(in)</text>
        <dbReference type="Rhea" id="RHEA:79415"/>
        <dbReference type="ChEBI" id="CHEBI:192470"/>
    </reaction>
</comment>
<evidence type="ECO:0000256" key="23">
    <source>
        <dbReference type="ARBA" id="ARBA00045709"/>
    </source>
</evidence>
<evidence type="ECO:0000256" key="1">
    <source>
        <dbReference type="ARBA" id="ARBA00004155"/>
    </source>
</evidence>
<dbReference type="CDD" id="cd06174">
    <property type="entry name" value="MFS"/>
    <property type="match status" value="1"/>
</dbReference>
<evidence type="ECO:0000256" key="4">
    <source>
        <dbReference type="ARBA" id="ARBA00022692"/>
    </source>
</evidence>
<comment type="catalytic activity">
    <reaction evidence="14">
        <text>L-aspartyl-L-lysine(out) = L-aspartyl-L-lysine(in)</text>
        <dbReference type="Rhea" id="RHEA:79411"/>
        <dbReference type="ChEBI" id="CHEBI:229953"/>
    </reaction>
</comment>
<evidence type="ECO:0000256" key="25">
    <source>
        <dbReference type="SAM" id="Phobius"/>
    </source>
</evidence>
<keyword evidence="4 25" id="KW-0812">Transmembrane</keyword>
<reference evidence="27 28" key="1">
    <citation type="submission" date="2017-11" db="EMBL/GenBank/DDBJ databases">
        <title>Draft genome sequence of Rhizobiales bacterium SY3-13.</title>
        <authorList>
            <person name="Sun C."/>
        </authorList>
    </citation>
    <scope>NUCLEOTIDE SEQUENCE [LARGE SCALE GENOMIC DNA]</scope>
    <source>
        <strain evidence="27 28">SY3-13</strain>
    </source>
</reference>
<feature type="transmembrane region" description="Helical" evidence="25">
    <location>
        <begin position="17"/>
        <end position="35"/>
    </location>
</feature>
<dbReference type="Pfam" id="PF07690">
    <property type="entry name" value="MFS_1"/>
    <property type="match status" value="1"/>
</dbReference>
<evidence type="ECO:0000256" key="6">
    <source>
        <dbReference type="ARBA" id="ARBA00023136"/>
    </source>
</evidence>
<sequence length="429" mass="45343">MTTGTMDESASARVGGLRAWIVWFLGANAFFYAFFERAAPSVMVDQLMGAFAAGAGVVGNLAALYLYIYALLQLPVGLLLDRWGPQKLLASGMEIAGLGVATFALADNIWVAYAGRLAIGAGSAVGFISALTLAAHWQPPHRFGLFSGMTMGYAMVGGFLAQGPLGALVESYGWRDPLLVTAVWGVVLAALIWLVVRDRPDGRPVQRTGNQSLGRSLVQAMSLGHNWVLAIYGLVISGPFLAYGLLWGVPHMMLVYGIERDTAGFSASLMTIGFAIGGPLGGFLSDYFRRRKLPLIFASLLSLVLWATMLYAPTLPLPVYQVLLFLVGLFGGSMILVIALGRELSPPSIGGAVTGFVNGAFVGGGALLQPIIGIVLDWVWDGTVSADGGVPVYTPANYDTALVIIPVASGIGFLLSLLMRESHCRPVGE</sequence>
<protein>
    <recommendedName>
        <fullName evidence="21">Lysosomal dipeptide transporter MFSD1</fullName>
    </recommendedName>
    <alternativeName>
        <fullName evidence="22">Major facilitator superfamily domain-containing protein 1</fullName>
    </alternativeName>
</protein>
<evidence type="ECO:0000313" key="28">
    <source>
        <dbReference type="Proteomes" id="UP000229498"/>
    </source>
</evidence>
<comment type="catalytic activity">
    <reaction evidence="20">
        <text>L-lysyl-glycine(out) = L-lysyl-glycine(in)</text>
        <dbReference type="Rhea" id="RHEA:79407"/>
        <dbReference type="ChEBI" id="CHEBI:191202"/>
    </reaction>
</comment>
<evidence type="ECO:0000313" key="27">
    <source>
        <dbReference type="EMBL" id="PJK28426.1"/>
    </source>
</evidence>
<feature type="transmembrane region" description="Helical" evidence="25">
    <location>
        <begin position="264"/>
        <end position="283"/>
    </location>
</feature>
<evidence type="ECO:0000256" key="3">
    <source>
        <dbReference type="ARBA" id="ARBA00022448"/>
    </source>
</evidence>
<comment type="catalytic activity">
    <reaction evidence="11">
        <text>L-alpha-aminoacyl-L-histidine(out) = L-alpha-aminoacyl-L-histidine(in)</text>
        <dbReference type="Rhea" id="RHEA:79375"/>
        <dbReference type="ChEBI" id="CHEBI:229967"/>
    </reaction>
</comment>
<comment type="catalytic activity">
    <reaction evidence="17">
        <text>L-arginyl-glycine(out) = L-arginyl-glycine(in)</text>
        <dbReference type="Rhea" id="RHEA:79391"/>
        <dbReference type="ChEBI" id="CHEBI:229955"/>
    </reaction>
</comment>
<keyword evidence="6 25" id="KW-0472">Membrane</keyword>
<evidence type="ECO:0000256" key="2">
    <source>
        <dbReference type="ARBA" id="ARBA00008335"/>
    </source>
</evidence>
<evidence type="ECO:0000256" key="11">
    <source>
        <dbReference type="ARBA" id="ARBA00044884"/>
    </source>
</evidence>
<evidence type="ECO:0000256" key="21">
    <source>
        <dbReference type="ARBA" id="ARBA00044985"/>
    </source>
</evidence>
<feature type="transmembrane region" description="Helical" evidence="25">
    <location>
        <begin position="117"/>
        <end position="137"/>
    </location>
</feature>
<dbReference type="InterPro" id="IPR052187">
    <property type="entry name" value="MFSD1"/>
</dbReference>
<dbReference type="PROSITE" id="PS50850">
    <property type="entry name" value="MFS"/>
    <property type="match status" value="1"/>
</dbReference>
<name>A0A2M9FY82_9PROT</name>
<dbReference type="InterPro" id="IPR036259">
    <property type="entry name" value="MFS_trans_sf"/>
</dbReference>
<feature type="transmembrane region" description="Helical" evidence="25">
    <location>
        <begin position="47"/>
        <end position="68"/>
    </location>
</feature>
<comment type="subcellular location">
    <subcellularLocation>
        <location evidence="1">Lysosome membrane</location>
        <topology evidence="1">Multi-pass membrane protein</topology>
    </subcellularLocation>
</comment>
<dbReference type="GO" id="GO:0022857">
    <property type="term" value="F:transmembrane transporter activity"/>
    <property type="evidence" value="ECO:0007669"/>
    <property type="project" value="InterPro"/>
</dbReference>
<dbReference type="EMBL" id="PHIG01000044">
    <property type="protein sequence ID" value="PJK28426.1"/>
    <property type="molecule type" value="Genomic_DNA"/>
</dbReference>
<evidence type="ECO:0000256" key="10">
    <source>
        <dbReference type="ARBA" id="ARBA00044881"/>
    </source>
</evidence>
<feature type="transmembrane region" description="Helical" evidence="25">
    <location>
        <begin position="177"/>
        <end position="196"/>
    </location>
</feature>
<comment type="function">
    <text evidence="23">Lysosomal dipeptide uniporter that selectively exports lysine, arginine or histidine-containing dipeptides with a net positive charge from the lysosome lumen into the cytosol. Could play a role in a specific type of protein O-glycosylation indirectly regulating macrophages migration and tissue invasion. Also essential for liver homeostasis.</text>
</comment>
<comment type="catalytic activity">
    <reaction evidence="8">
        <text>L-lysyl-L-alanine(out) = L-lysyl-L-alanine(in)</text>
        <dbReference type="Rhea" id="RHEA:79399"/>
        <dbReference type="ChEBI" id="CHEBI:229954"/>
    </reaction>
</comment>
<comment type="catalytic activity">
    <reaction evidence="15">
        <text>L-arginyl-L-alpha-amino acid(out) = L-arginyl-L-alpha-amino acid(in)</text>
        <dbReference type="Rhea" id="RHEA:79371"/>
        <dbReference type="ChEBI" id="CHEBI:84315"/>
    </reaction>
</comment>
<evidence type="ECO:0000256" key="9">
    <source>
        <dbReference type="ARBA" id="ARBA00044878"/>
    </source>
</evidence>
<dbReference type="OrthoDB" id="272777at2"/>
<feature type="transmembrane region" description="Helical" evidence="25">
    <location>
        <begin position="352"/>
        <end position="380"/>
    </location>
</feature>
<comment type="catalytic activity">
    <reaction evidence="9">
        <text>L-histidyl-glycine(out) = L-histidyl-glycine(in)</text>
        <dbReference type="Rhea" id="RHEA:79395"/>
        <dbReference type="ChEBI" id="CHEBI:229957"/>
    </reaction>
</comment>
<evidence type="ECO:0000256" key="14">
    <source>
        <dbReference type="ARBA" id="ARBA00044898"/>
    </source>
</evidence>
<dbReference type="PANTHER" id="PTHR23512">
    <property type="entry name" value="MAJOR FACILITATOR SUPERFAMILY DOMAIN-CONTAINING PROTEIN 1"/>
    <property type="match status" value="1"/>
</dbReference>
<feature type="transmembrane region" description="Helical" evidence="25">
    <location>
        <begin position="400"/>
        <end position="419"/>
    </location>
</feature>
<evidence type="ECO:0000256" key="12">
    <source>
        <dbReference type="ARBA" id="ARBA00044891"/>
    </source>
</evidence>
<dbReference type="InterPro" id="IPR020846">
    <property type="entry name" value="MFS_dom"/>
</dbReference>
<feature type="transmembrane region" description="Helical" evidence="25">
    <location>
        <begin position="319"/>
        <end position="340"/>
    </location>
</feature>
<organism evidence="27 28">
    <name type="scientific">Minwuia thermotolerans</name>
    <dbReference type="NCBI Taxonomy" id="2056226"/>
    <lineage>
        <taxon>Bacteria</taxon>
        <taxon>Pseudomonadati</taxon>
        <taxon>Pseudomonadota</taxon>
        <taxon>Alphaproteobacteria</taxon>
        <taxon>Minwuiales</taxon>
        <taxon>Minwuiaceae</taxon>
        <taxon>Minwuia</taxon>
    </lineage>
</organism>
<evidence type="ECO:0000256" key="13">
    <source>
        <dbReference type="ARBA" id="ARBA00044893"/>
    </source>
</evidence>
<dbReference type="PANTHER" id="PTHR23512:SF3">
    <property type="entry name" value="MAJOR FACILITATOR SUPERFAMILY DOMAIN-CONTAINING PROTEIN 1"/>
    <property type="match status" value="1"/>
</dbReference>
<proteinExistence type="inferred from homology"/>
<keyword evidence="3" id="KW-0813">Transport</keyword>
<feature type="domain" description="Major facilitator superfamily (MFS) profile" evidence="26">
    <location>
        <begin position="22"/>
        <end position="424"/>
    </location>
</feature>
<evidence type="ECO:0000256" key="20">
    <source>
        <dbReference type="ARBA" id="ARBA00044924"/>
    </source>
</evidence>
<dbReference type="InterPro" id="IPR011701">
    <property type="entry name" value="MFS"/>
</dbReference>
<dbReference type="Gene3D" id="1.20.1250.20">
    <property type="entry name" value="MFS general substrate transporter like domains"/>
    <property type="match status" value="2"/>
</dbReference>
<keyword evidence="5 25" id="KW-1133">Transmembrane helix</keyword>
<dbReference type="RefSeq" id="WP_109795760.1">
    <property type="nucleotide sequence ID" value="NZ_PHIG01000044.1"/>
</dbReference>
<comment type="catalytic activity">
    <reaction evidence="16">
        <text>L-lysyl-L-lysine(out) = L-lysyl-L-lysine(in)</text>
        <dbReference type="Rhea" id="RHEA:79403"/>
        <dbReference type="ChEBI" id="CHEBI:229956"/>
    </reaction>
</comment>
<keyword evidence="28" id="KW-1185">Reference proteome</keyword>
<dbReference type="SUPFAM" id="SSF103473">
    <property type="entry name" value="MFS general substrate transporter"/>
    <property type="match status" value="1"/>
</dbReference>
<comment type="catalytic activity">
    <reaction evidence="18">
        <text>L-histidyl-L-alpha-amino acid(out) = L-histidyl-L-alpha-amino acid(in)</text>
        <dbReference type="Rhea" id="RHEA:79379"/>
        <dbReference type="ChEBI" id="CHEBI:229964"/>
    </reaction>
</comment>
<feature type="transmembrane region" description="Helical" evidence="25">
    <location>
        <begin position="295"/>
        <end position="313"/>
    </location>
</feature>
<comment type="catalytic activity">
    <reaction evidence="13">
        <text>L-alpha-aminoacyl-L-lysine(out) = L-alpha-aminoacyl-L-lysine(in)</text>
        <dbReference type="Rhea" id="RHEA:79383"/>
        <dbReference type="ChEBI" id="CHEBI:229966"/>
    </reaction>
</comment>
<comment type="similarity">
    <text evidence="2">Belongs to the major facilitator superfamily.</text>
</comment>